<reference evidence="2" key="2">
    <citation type="submission" date="2023-02" db="EMBL/GenBank/DDBJ databases">
        <authorList>
            <person name="Huang Y."/>
            <person name="Zhang Y."/>
            <person name="Zhang T."/>
            <person name="Wang J."/>
        </authorList>
    </citation>
    <scope>NUCLEOTIDE SEQUENCE</scope>
    <source>
        <strain evidence="2">KJ-1</strain>
    </source>
</reference>
<dbReference type="RefSeq" id="WP_272655456.1">
    <property type="nucleotide sequence ID" value="NZ_CP085083.1"/>
</dbReference>
<evidence type="ECO:0000256" key="1">
    <source>
        <dbReference type="SAM" id="SignalP"/>
    </source>
</evidence>
<keyword evidence="1" id="KW-0732">Signal</keyword>
<gene>
    <name evidence="2" type="ORF">LF296_03045</name>
</gene>
<proteinExistence type="predicted"/>
<dbReference type="EMBL" id="CP085083">
    <property type="protein sequence ID" value="WDZ51788.1"/>
    <property type="molecule type" value="Genomic_DNA"/>
</dbReference>
<name>A0AAJ6P5P5_9GAMM</name>
<protein>
    <recommendedName>
        <fullName evidence="4">Lipoprotein</fullName>
    </recommendedName>
</protein>
<feature type="signal peptide" evidence="1">
    <location>
        <begin position="1"/>
        <end position="23"/>
    </location>
</feature>
<evidence type="ECO:0000313" key="2">
    <source>
        <dbReference type="EMBL" id="WDZ51788.1"/>
    </source>
</evidence>
<dbReference type="PROSITE" id="PS51257">
    <property type="entry name" value="PROKAR_LIPOPROTEIN"/>
    <property type="match status" value="1"/>
</dbReference>
<organism evidence="2 3">
    <name type="scientific">Acinetobacter vivianii</name>
    <dbReference type="NCBI Taxonomy" id="1776742"/>
    <lineage>
        <taxon>Bacteria</taxon>
        <taxon>Pseudomonadati</taxon>
        <taxon>Pseudomonadota</taxon>
        <taxon>Gammaproteobacteria</taxon>
        <taxon>Moraxellales</taxon>
        <taxon>Moraxellaceae</taxon>
        <taxon>Acinetobacter</taxon>
    </lineage>
</organism>
<reference evidence="2" key="1">
    <citation type="journal article" date="2022" name="Front Environ Sci">
        <title>Complete genome sequence analysis of a novel alkane-degrading bacterial strain, Acinetobacter vivianii KJ-1, and its diesel degradation ability.</title>
        <authorList>
            <person name="Zhang Y."/>
            <person name="Song F."/>
            <person name="Wang J."/>
            <person name="Zhao Q."/>
            <person name="Zheng L."/>
            <person name="Wang Z."/>
            <person name="Zhang X."/>
            <person name="Gao Y."/>
            <person name="Chen G."/>
            <person name="Huang Y."/>
        </authorList>
    </citation>
    <scope>NUCLEOTIDE SEQUENCE</scope>
    <source>
        <strain evidence="2">KJ-1</strain>
    </source>
</reference>
<sequence>MGLTRLFLLFGCALLTASCSSSFESKFKDGCRNWGANRSFCSCSYNNVEKHYGKDRLEQIKEPWQFPDDWADQVQRAGFACMAELK</sequence>
<dbReference type="Proteomes" id="UP001199528">
    <property type="component" value="Chromosome"/>
</dbReference>
<evidence type="ECO:0008006" key="4">
    <source>
        <dbReference type="Google" id="ProtNLM"/>
    </source>
</evidence>
<evidence type="ECO:0000313" key="3">
    <source>
        <dbReference type="Proteomes" id="UP001199528"/>
    </source>
</evidence>
<accession>A0AAJ6P5P5</accession>
<dbReference type="AlphaFoldDB" id="A0AAJ6P5P5"/>
<dbReference type="KEGG" id="aviv:LF296_03045"/>
<feature type="chain" id="PRO_5042474869" description="Lipoprotein" evidence="1">
    <location>
        <begin position="24"/>
        <end position="86"/>
    </location>
</feature>